<dbReference type="Pfam" id="PF03629">
    <property type="entry name" value="SASA"/>
    <property type="match status" value="1"/>
</dbReference>
<keyword evidence="1" id="KW-0378">Hydrolase</keyword>
<dbReference type="Gene3D" id="3.40.50.1110">
    <property type="entry name" value="SGNH hydrolase"/>
    <property type="match status" value="1"/>
</dbReference>
<dbReference type="InterPro" id="IPR029058">
    <property type="entry name" value="AB_hydrolase_fold"/>
</dbReference>
<dbReference type="Proteomes" id="UP000319143">
    <property type="component" value="Unassembled WGS sequence"/>
</dbReference>
<dbReference type="InterPro" id="IPR052940">
    <property type="entry name" value="Carb_Esterase_6"/>
</dbReference>
<dbReference type="AlphaFoldDB" id="A0A5C6DXX0"/>
<dbReference type="OrthoDB" id="236468at2"/>
<evidence type="ECO:0000259" key="2">
    <source>
        <dbReference type="Pfam" id="PF03629"/>
    </source>
</evidence>
<dbReference type="EMBL" id="SJPV01000003">
    <property type="protein sequence ID" value="TWU39679.1"/>
    <property type="molecule type" value="Genomic_DNA"/>
</dbReference>
<dbReference type="PANTHER" id="PTHR31988:SF19">
    <property type="entry name" value="9-O-ACETYL-N-ACETYLNEURAMINIC ACID DEACETYLASE-RELATED"/>
    <property type="match status" value="1"/>
</dbReference>
<dbReference type="SUPFAM" id="SSF53474">
    <property type="entry name" value="alpha/beta-Hydrolases"/>
    <property type="match status" value="1"/>
</dbReference>
<protein>
    <recommendedName>
        <fullName evidence="2">Sialate O-acetylesterase domain-containing protein</fullName>
    </recommendedName>
</protein>
<dbReference type="InterPro" id="IPR005181">
    <property type="entry name" value="SASA"/>
</dbReference>
<comment type="caution">
    <text evidence="3">The sequence shown here is derived from an EMBL/GenBank/DDBJ whole genome shotgun (WGS) entry which is preliminary data.</text>
</comment>
<evidence type="ECO:0000313" key="4">
    <source>
        <dbReference type="Proteomes" id="UP000319143"/>
    </source>
</evidence>
<evidence type="ECO:0000256" key="1">
    <source>
        <dbReference type="ARBA" id="ARBA00022801"/>
    </source>
</evidence>
<organism evidence="3 4">
    <name type="scientific">Novipirellula artificiosorum</name>
    <dbReference type="NCBI Taxonomy" id="2528016"/>
    <lineage>
        <taxon>Bacteria</taxon>
        <taxon>Pseudomonadati</taxon>
        <taxon>Planctomycetota</taxon>
        <taxon>Planctomycetia</taxon>
        <taxon>Pirellulales</taxon>
        <taxon>Pirellulaceae</taxon>
        <taxon>Novipirellula</taxon>
    </lineage>
</organism>
<dbReference type="RefSeq" id="WP_146526381.1">
    <property type="nucleotide sequence ID" value="NZ_SJPV01000003.1"/>
</dbReference>
<dbReference type="SUPFAM" id="SSF52266">
    <property type="entry name" value="SGNH hydrolase"/>
    <property type="match status" value="1"/>
</dbReference>
<feature type="domain" description="Sialate O-acetylesterase" evidence="2">
    <location>
        <begin position="43"/>
        <end position="235"/>
    </location>
</feature>
<dbReference type="PANTHER" id="PTHR31988">
    <property type="entry name" value="ESTERASE, PUTATIVE (DUF303)-RELATED"/>
    <property type="match status" value="1"/>
</dbReference>
<proteinExistence type="predicted"/>
<dbReference type="InterPro" id="IPR036514">
    <property type="entry name" value="SGNH_hydro_sf"/>
</dbReference>
<reference evidence="3 4" key="1">
    <citation type="submission" date="2019-02" db="EMBL/GenBank/DDBJ databases">
        <title>Deep-cultivation of Planctomycetes and their phenomic and genomic characterization uncovers novel biology.</title>
        <authorList>
            <person name="Wiegand S."/>
            <person name="Jogler M."/>
            <person name="Boedeker C."/>
            <person name="Pinto D."/>
            <person name="Vollmers J."/>
            <person name="Rivas-Marin E."/>
            <person name="Kohn T."/>
            <person name="Peeters S.H."/>
            <person name="Heuer A."/>
            <person name="Rast P."/>
            <person name="Oberbeckmann S."/>
            <person name="Bunk B."/>
            <person name="Jeske O."/>
            <person name="Meyerdierks A."/>
            <person name="Storesund J.E."/>
            <person name="Kallscheuer N."/>
            <person name="Luecker S."/>
            <person name="Lage O.M."/>
            <person name="Pohl T."/>
            <person name="Merkel B.J."/>
            <person name="Hornburger P."/>
            <person name="Mueller R.-W."/>
            <person name="Bruemmer F."/>
            <person name="Labrenz M."/>
            <person name="Spormann A.M."/>
            <person name="Op Den Camp H."/>
            <person name="Overmann J."/>
            <person name="Amann R."/>
            <person name="Jetten M.S.M."/>
            <person name="Mascher T."/>
            <person name="Medema M.H."/>
            <person name="Devos D.P."/>
            <person name="Kaster A.-K."/>
            <person name="Ovreas L."/>
            <person name="Rohde M."/>
            <person name="Galperin M.Y."/>
            <person name="Jogler C."/>
        </authorList>
    </citation>
    <scope>NUCLEOTIDE SEQUENCE [LARGE SCALE GENOMIC DNA]</scope>
    <source>
        <strain evidence="3 4">Poly41</strain>
    </source>
</reference>
<dbReference type="GO" id="GO:0016788">
    <property type="term" value="F:hydrolase activity, acting on ester bonds"/>
    <property type="evidence" value="ECO:0007669"/>
    <property type="project" value="UniProtKB-ARBA"/>
</dbReference>
<sequence length="659" mass="73015">MNHSPLTKHRVLFTMGLLLLTVGSIYADGTHLFVLSGQSNMQGLKPEESFTPMVEEWFGIENVIVVKDALGGQPIRRWHKAWQLGEGDNPKQIGDLYDQLMAKVNEAIKDEEIASVTFLWMQGEKDAREQHGDVYAASFNGLLDQLRADLGRNEINFVIGRLSDFGLENEDYPDWRKMRTVLVDLANSSRRGAWVDTDDLNDGRNRRGKEIKDDLHYSAEGYVTFGKRLADAAIQLIEKNDVLPKIEPPYYSVRYQGSREPGRLLFPVRYTVWVPPHVETLRGVVVHQHGCGVGSCKSGLTGAFDLHWQALAKKHDCALLAASYEQPEEADCQLWCDPRNGSDAAFQKSLSDLGEASGHPELAEVPWALWGHSGGGVWAGTMTLLYPDRVAAAWLRSGVPLLEPRGEHPSANTVEVPDERLEVPMMLNPGTKEGVTVKEGRFAGVWPRMETLFVALRGQDAPIGIAVDPLTSHECGNQRYLAIPWFDTCLAARLSGSNTQTLRVMPADNVWLAPLLGTVASPETDYTGNKSQAVWLPNESFAKAWMQYTKDTAVTDTSPPPAPKNVRATDGEITWVAEADLESGIAHFIILRDGKELTTVPSQSKNPFGRPLFQGLQYSDTPLQPLVPMRFTDTTWVAGQNHVYKVIAVNTVGLKSQLP</sequence>
<accession>A0A5C6DXX0</accession>
<dbReference type="Gene3D" id="3.40.50.1820">
    <property type="entry name" value="alpha/beta hydrolase"/>
    <property type="match status" value="1"/>
</dbReference>
<gene>
    <name evidence="3" type="ORF">Poly41_25350</name>
</gene>
<evidence type="ECO:0000313" key="3">
    <source>
        <dbReference type="EMBL" id="TWU39679.1"/>
    </source>
</evidence>
<keyword evidence="4" id="KW-1185">Reference proteome</keyword>
<name>A0A5C6DXX0_9BACT</name>